<keyword evidence="2" id="KW-1185">Reference proteome</keyword>
<proteinExistence type="predicted"/>
<feature type="non-terminal residue" evidence="1">
    <location>
        <position position="1"/>
    </location>
</feature>
<reference evidence="2" key="1">
    <citation type="submission" date="2014-04" db="EMBL/GenBank/DDBJ databases">
        <title>Evolutionary Origins and Diversification of the Mycorrhizal Mutualists.</title>
        <authorList>
            <consortium name="DOE Joint Genome Institute"/>
            <consortium name="Mycorrhizal Genomics Consortium"/>
            <person name="Kohler A."/>
            <person name="Kuo A."/>
            <person name="Nagy L.G."/>
            <person name="Floudas D."/>
            <person name="Copeland A."/>
            <person name="Barry K.W."/>
            <person name="Cichocki N."/>
            <person name="Veneault-Fourrey C."/>
            <person name="LaButti K."/>
            <person name="Lindquist E.A."/>
            <person name="Lipzen A."/>
            <person name="Lundell T."/>
            <person name="Morin E."/>
            <person name="Murat C."/>
            <person name="Riley R."/>
            <person name="Ohm R."/>
            <person name="Sun H."/>
            <person name="Tunlid A."/>
            <person name="Henrissat B."/>
            <person name="Grigoriev I.V."/>
            <person name="Hibbett D.S."/>
            <person name="Martin F."/>
        </authorList>
    </citation>
    <scope>NUCLEOTIDE SEQUENCE [LARGE SCALE GENOMIC DNA]</scope>
    <source>
        <strain evidence="2">FD-334 SS-4</strain>
    </source>
</reference>
<dbReference type="EMBL" id="KN817778">
    <property type="protein sequence ID" value="KJA13154.1"/>
    <property type="molecule type" value="Genomic_DNA"/>
</dbReference>
<sequence>AESLLRTGRSFGRSIHALCNVHAMVSNGIARKGEQSEEPEEAFTARERRENKMFAALLKSLLGLEARLMAGDSEDILLITTMLQKGSSSARSEDIKILKSIILDWLVVPGDTLFPPMSANVKADCGFRHDATGALLCPVGIDWNNLEQKIKSGELKVSGEQWPIMVYASYTYNEDAPWKGLLQSSILLKVFRQIFTSRNGPRNIGMHTSLTSVTPASIAYAAVQARFALLSSAVFSRSNTVTDSEIFYNCVIDRLEAPDNIREVDCLLAWWNRLIFPDHTPISRLISKNSVLAKIKAKRMAIKLAALGNPETLLHQLPDNES</sequence>
<dbReference type="Pfam" id="PF20414">
    <property type="entry name" value="DUF6698"/>
    <property type="match status" value="1"/>
</dbReference>
<dbReference type="Proteomes" id="UP000054270">
    <property type="component" value="Unassembled WGS sequence"/>
</dbReference>
<evidence type="ECO:0000313" key="2">
    <source>
        <dbReference type="Proteomes" id="UP000054270"/>
    </source>
</evidence>
<dbReference type="AlphaFoldDB" id="A0A0D2N1T6"/>
<dbReference type="OrthoDB" id="3220614at2759"/>
<evidence type="ECO:0000313" key="1">
    <source>
        <dbReference type="EMBL" id="KJA13154.1"/>
    </source>
</evidence>
<protein>
    <submittedName>
        <fullName evidence="1">Uncharacterized protein</fullName>
    </submittedName>
</protein>
<gene>
    <name evidence="1" type="ORF">HYPSUDRAFT_151877</name>
</gene>
<name>A0A0D2N1T6_HYPSF</name>
<organism evidence="1 2">
    <name type="scientific">Hypholoma sublateritium (strain FD-334 SS-4)</name>
    <dbReference type="NCBI Taxonomy" id="945553"/>
    <lineage>
        <taxon>Eukaryota</taxon>
        <taxon>Fungi</taxon>
        <taxon>Dikarya</taxon>
        <taxon>Basidiomycota</taxon>
        <taxon>Agaricomycotina</taxon>
        <taxon>Agaricomycetes</taxon>
        <taxon>Agaricomycetidae</taxon>
        <taxon>Agaricales</taxon>
        <taxon>Agaricineae</taxon>
        <taxon>Strophariaceae</taxon>
        <taxon>Hypholoma</taxon>
    </lineage>
</organism>
<accession>A0A0D2N1T6</accession>
<dbReference type="InterPro" id="IPR046521">
    <property type="entry name" value="DUF6698"/>
</dbReference>
<dbReference type="STRING" id="945553.A0A0D2N1T6"/>